<evidence type="ECO:0000256" key="22">
    <source>
        <dbReference type="ARBA" id="ARBA00032743"/>
    </source>
</evidence>
<feature type="transmembrane region" description="Helical" evidence="24">
    <location>
        <begin position="20"/>
        <end position="50"/>
    </location>
</feature>
<feature type="transmembrane region" description="Helical" evidence="24">
    <location>
        <begin position="70"/>
        <end position="99"/>
    </location>
</feature>
<dbReference type="GO" id="GO:0005886">
    <property type="term" value="C:plasma membrane"/>
    <property type="evidence" value="ECO:0007669"/>
    <property type="project" value="UniProtKB-SubCell"/>
</dbReference>
<proteinExistence type="inferred from homology"/>
<evidence type="ECO:0000256" key="24">
    <source>
        <dbReference type="SAM" id="Phobius"/>
    </source>
</evidence>
<keyword evidence="8" id="KW-1003">Cell membrane</keyword>
<evidence type="ECO:0000256" key="17">
    <source>
        <dbReference type="ARBA" id="ARBA00023264"/>
    </source>
</evidence>
<evidence type="ECO:0000256" key="18">
    <source>
        <dbReference type="ARBA" id="ARBA00029893"/>
    </source>
</evidence>
<comment type="catalytic activity">
    <reaction evidence="1">
        <text>a 1,2-diacyl-sn-glycero-3-phosphate + CTP + H(+) = a CDP-1,2-diacyl-sn-glycerol + diphosphate</text>
        <dbReference type="Rhea" id="RHEA:16229"/>
        <dbReference type="ChEBI" id="CHEBI:15378"/>
        <dbReference type="ChEBI" id="CHEBI:33019"/>
        <dbReference type="ChEBI" id="CHEBI:37563"/>
        <dbReference type="ChEBI" id="CHEBI:58332"/>
        <dbReference type="ChEBI" id="CHEBI:58608"/>
        <dbReference type="EC" id="2.7.7.41"/>
    </reaction>
</comment>
<dbReference type="Pfam" id="PF01148">
    <property type="entry name" value="CTP_transf_1"/>
    <property type="match status" value="1"/>
</dbReference>
<gene>
    <name evidence="25" type="ORF">SAMN04488103_102385</name>
</gene>
<evidence type="ECO:0000256" key="15">
    <source>
        <dbReference type="ARBA" id="ARBA00023136"/>
    </source>
</evidence>
<evidence type="ECO:0000256" key="1">
    <source>
        <dbReference type="ARBA" id="ARBA00001698"/>
    </source>
</evidence>
<keyword evidence="26" id="KW-1185">Reference proteome</keyword>
<dbReference type="EC" id="2.7.7.41" evidence="6"/>
<accession>A0A1H8C4D6</accession>
<evidence type="ECO:0000256" key="23">
    <source>
        <dbReference type="ARBA" id="ARBA00033406"/>
    </source>
</evidence>
<evidence type="ECO:0000256" key="10">
    <source>
        <dbReference type="ARBA" id="ARBA00022679"/>
    </source>
</evidence>
<dbReference type="Proteomes" id="UP000198761">
    <property type="component" value="Unassembled WGS sequence"/>
</dbReference>
<comment type="subcellular location">
    <subcellularLocation>
        <location evidence="2">Cell membrane</location>
        <topology evidence="2">Multi-pass membrane protein</topology>
    </subcellularLocation>
</comment>
<evidence type="ECO:0000256" key="9">
    <source>
        <dbReference type="ARBA" id="ARBA00022516"/>
    </source>
</evidence>
<dbReference type="PANTHER" id="PTHR46382">
    <property type="entry name" value="PHOSPHATIDATE CYTIDYLYLTRANSFERASE"/>
    <property type="match status" value="1"/>
</dbReference>
<name>A0A1H8C4D6_9RHOB</name>
<feature type="transmembrane region" description="Helical" evidence="24">
    <location>
        <begin position="243"/>
        <end position="262"/>
    </location>
</feature>
<evidence type="ECO:0000256" key="5">
    <source>
        <dbReference type="ARBA" id="ARBA00010185"/>
    </source>
</evidence>
<comment type="similarity">
    <text evidence="5">Belongs to the CDS family.</text>
</comment>
<keyword evidence="12 25" id="KW-0548">Nucleotidyltransferase</keyword>
<evidence type="ECO:0000256" key="14">
    <source>
        <dbReference type="ARBA" id="ARBA00023098"/>
    </source>
</evidence>
<dbReference type="STRING" id="933059.SAMN04488103_102385"/>
<evidence type="ECO:0000256" key="11">
    <source>
        <dbReference type="ARBA" id="ARBA00022692"/>
    </source>
</evidence>
<keyword evidence="11 24" id="KW-0812">Transmembrane</keyword>
<evidence type="ECO:0000256" key="13">
    <source>
        <dbReference type="ARBA" id="ARBA00022989"/>
    </source>
</evidence>
<evidence type="ECO:0000313" key="25">
    <source>
        <dbReference type="EMBL" id="SEM89945.1"/>
    </source>
</evidence>
<keyword evidence="17" id="KW-1208">Phospholipid metabolism</keyword>
<evidence type="ECO:0000256" key="2">
    <source>
        <dbReference type="ARBA" id="ARBA00004651"/>
    </source>
</evidence>
<dbReference type="OrthoDB" id="9799199at2"/>
<evidence type="ECO:0000256" key="4">
    <source>
        <dbReference type="ARBA" id="ARBA00005189"/>
    </source>
</evidence>
<feature type="transmembrane region" description="Helical" evidence="24">
    <location>
        <begin position="106"/>
        <end position="125"/>
    </location>
</feature>
<comment type="pathway">
    <text evidence="3">Phospholipid metabolism; CDP-diacylglycerol biosynthesis; CDP-diacylglycerol from sn-glycerol 3-phosphate: step 3/3.</text>
</comment>
<feature type="transmembrane region" description="Helical" evidence="24">
    <location>
        <begin position="172"/>
        <end position="190"/>
    </location>
</feature>
<evidence type="ECO:0000256" key="7">
    <source>
        <dbReference type="ARBA" id="ARBA00019373"/>
    </source>
</evidence>
<feature type="transmembrane region" description="Helical" evidence="24">
    <location>
        <begin position="131"/>
        <end position="151"/>
    </location>
</feature>
<dbReference type="RefSeq" id="WP_091298284.1">
    <property type="nucleotide sequence ID" value="NZ_FOCE01000002.1"/>
</dbReference>
<dbReference type="GO" id="GO:0004605">
    <property type="term" value="F:phosphatidate cytidylyltransferase activity"/>
    <property type="evidence" value="ECO:0007669"/>
    <property type="project" value="UniProtKB-EC"/>
</dbReference>
<evidence type="ECO:0000256" key="21">
    <source>
        <dbReference type="ARBA" id="ARBA00032396"/>
    </source>
</evidence>
<keyword evidence="10 25" id="KW-0808">Transferase</keyword>
<dbReference type="AlphaFoldDB" id="A0A1H8C4D6"/>
<evidence type="ECO:0000256" key="12">
    <source>
        <dbReference type="ARBA" id="ARBA00022695"/>
    </source>
</evidence>
<dbReference type="GO" id="GO:0016024">
    <property type="term" value="P:CDP-diacylglycerol biosynthetic process"/>
    <property type="evidence" value="ECO:0007669"/>
    <property type="project" value="TreeGrafter"/>
</dbReference>
<keyword evidence="14" id="KW-0443">Lipid metabolism</keyword>
<evidence type="ECO:0000256" key="6">
    <source>
        <dbReference type="ARBA" id="ARBA00012487"/>
    </source>
</evidence>
<protein>
    <recommendedName>
        <fullName evidence="7">Phosphatidate cytidylyltransferase</fullName>
        <ecNumber evidence="6">2.7.7.41</ecNumber>
    </recommendedName>
    <alternativeName>
        <fullName evidence="20">CDP-DAG synthase</fullName>
    </alternativeName>
    <alternativeName>
        <fullName evidence="22">CDP-DG synthase</fullName>
    </alternativeName>
    <alternativeName>
        <fullName evidence="18">CDP-diacylglycerol synthase</fullName>
    </alternativeName>
    <alternativeName>
        <fullName evidence="21">CDP-diglyceride pyrophosphorylase</fullName>
    </alternativeName>
    <alternativeName>
        <fullName evidence="23">CDP-diglyceride synthase</fullName>
    </alternativeName>
    <alternativeName>
        <fullName evidence="19">CTP:phosphatidate cytidylyltransferase</fullName>
    </alternativeName>
</protein>
<evidence type="ECO:0000256" key="8">
    <source>
        <dbReference type="ARBA" id="ARBA00022475"/>
    </source>
</evidence>
<keyword evidence="16" id="KW-0594">Phospholipid biosynthesis</keyword>
<keyword evidence="13 24" id="KW-1133">Transmembrane helix</keyword>
<sequence>MSGVSARRWGDLKARALSALVMLAVGALALWLGGWAFAALVLLVCGTMLWELGQMTALPGSLPALALGALGAAVLLAVMQIGGALATGLLLVPALAGVVAPRRDRAVFLAYALLVMLTGYGLITLRAGHGVAVILWLLAVVIVSDVMGYFAGRLIGGPKFWPKVSPKKTWSGTVAGWLGAVVVGLGFMLAGQGGAALLWLSPLVAFAGQLGDIAESAIKRRAGAKDSSQLIPGHGGAMDRFDALAGAVVLVVALAHLVPLPVGMP</sequence>
<evidence type="ECO:0000256" key="3">
    <source>
        <dbReference type="ARBA" id="ARBA00005119"/>
    </source>
</evidence>
<comment type="pathway">
    <text evidence="4">Lipid metabolism.</text>
</comment>
<evidence type="ECO:0000256" key="19">
    <source>
        <dbReference type="ARBA" id="ARBA00031825"/>
    </source>
</evidence>
<dbReference type="PANTHER" id="PTHR46382:SF1">
    <property type="entry name" value="PHOSPHATIDATE CYTIDYLYLTRANSFERASE"/>
    <property type="match status" value="1"/>
</dbReference>
<organism evidence="25 26">
    <name type="scientific">Gemmobacter aquatilis</name>
    <dbReference type="NCBI Taxonomy" id="933059"/>
    <lineage>
        <taxon>Bacteria</taxon>
        <taxon>Pseudomonadati</taxon>
        <taxon>Pseudomonadota</taxon>
        <taxon>Alphaproteobacteria</taxon>
        <taxon>Rhodobacterales</taxon>
        <taxon>Paracoccaceae</taxon>
        <taxon>Gemmobacter</taxon>
    </lineage>
</organism>
<reference evidence="25 26" key="1">
    <citation type="submission" date="2016-10" db="EMBL/GenBank/DDBJ databases">
        <authorList>
            <person name="de Groot N.N."/>
        </authorList>
    </citation>
    <scope>NUCLEOTIDE SEQUENCE [LARGE SCALE GENOMIC DNA]</scope>
    <source>
        <strain evidence="25 26">DSM 3857</strain>
    </source>
</reference>
<keyword evidence="15 24" id="KW-0472">Membrane</keyword>
<evidence type="ECO:0000256" key="16">
    <source>
        <dbReference type="ARBA" id="ARBA00023209"/>
    </source>
</evidence>
<evidence type="ECO:0000313" key="26">
    <source>
        <dbReference type="Proteomes" id="UP000198761"/>
    </source>
</evidence>
<dbReference type="EMBL" id="FOCE01000002">
    <property type="protein sequence ID" value="SEM89945.1"/>
    <property type="molecule type" value="Genomic_DNA"/>
</dbReference>
<evidence type="ECO:0000256" key="20">
    <source>
        <dbReference type="ARBA" id="ARBA00032253"/>
    </source>
</evidence>
<keyword evidence="9" id="KW-0444">Lipid biosynthesis</keyword>